<evidence type="ECO:0000313" key="3">
    <source>
        <dbReference type="EMBL" id="MBZ6380039.1"/>
    </source>
</evidence>
<feature type="domain" description="Pseudouridine synthase RsuA/RluA-like" evidence="2">
    <location>
        <begin position="15"/>
        <end position="163"/>
    </location>
</feature>
<dbReference type="InterPro" id="IPR006145">
    <property type="entry name" value="PsdUridine_synth_RsuA/RluA"/>
</dbReference>
<comment type="caution">
    <text evidence="3">The sequence shown here is derived from an EMBL/GenBank/DDBJ whole genome shotgun (WGS) entry which is preliminary data.</text>
</comment>
<organism evidence="3 4">
    <name type="scientific">Pacificimonas aurantium</name>
    <dbReference type="NCBI Taxonomy" id="1250540"/>
    <lineage>
        <taxon>Bacteria</taxon>
        <taxon>Pseudomonadati</taxon>
        <taxon>Pseudomonadota</taxon>
        <taxon>Alphaproteobacteria</taxon>
        <taxon>Sphingomonadales</taxon>
        <taxon>Sphingosinicellaceae</taxon>
        <taxon>Pacificimonas</taxon>
    </lineage>
</organism>
<dbReference type="Gene3D" id="3.30.2350.10">
    <property type="entry name" value="Pseudouridine synthase"/>
    <property type="match status" value="1"/>
</dbReference>
<evidence type="ECO:0000256" key="1">
    <source>
        <dbReference type="ARBA" id="ARBA00010876"/>
    </source>
</evidence>
<evidence type="ECO:0000313" key="4">
    <source>
        <dbReference type="Proteomes" id="UP000824621"/>
    </source>
</evidence>
<dbReference type="CDD" id="cd02869">
    <property type="entry name" value="PseudoU_synth_RluA_like"/>
    <property type="match status" value="1"/>
</dbReference>
<sequence length="209" mass="23040">MPGLASRILYEDAELLVIDKPAGLAVHPGPKTPHSLEDHLDDLRLGFRQRPQPVHRLDRDTSGCLLLARNRRALKRLGALFEQGAVTKTYVALLAGRHEGDGRIDAPLSKISSREKGWRMRVDPAGKSAATLWRVLEPRGDHTLVEFRPLTGRTHQIRVHAAHALSPLVGDPVYGQADPAMSMRLHALGLSFPWKHGTIAVEAPLPWNG</sequence>
<dbReference type="PROSITE" id="PS01129">
    <property type="entry name" value="PSI_RLU"/>
    <property type="match status" value="1"/>
</dbReference>
<dbReference type="SUPFAM" id="SSF55120">
    <property type="entry name" value="Pseudouridine synthase"/>
    <property type="match status" value="1"/>
</dbReference>
<dbReference type="InterPro" id="IPR050188">
    <property type="entry name" value="RluA_PseudoU_synthase"/>
</dbReference>
<dbReference type="InterPro" id="IPR020103">
    <property type="entry name" value="PsdUridine_synth_cat_dom_sf"/>
</dbReference>
<dbReference type="PANTHER" id="PTHR21600">
    <property type="entry name" value="MITOCHONDRIAL RNA PSEUDOURIDINE SYNTHASE"/>
    <property type="match status" value="1"/>
</dbReference>
<comment type="similarity">
    <text evidence="1">Belongs to the pseudouridine synthase RluA family.</text>
</comment>
<dbReference type="InterPro" id="IPR006224">
    <property type="entry name" value="PsdUridine_synth_RluA-like_CS"/>
</dbReference>
<gene>
    <name evidence="3" type="ORF">KCN53_15540</name>
</gene>
<dbReference type="Pfam" id="PF00849">
    <property type="entry name" value="PseudoU_synth_2"/>
    <property type="match status" value="1"/>
</dbReference>
<reference evidence="3 4" key="1">
    <citation type="submission" date="2021-04" db="EMBL/GenBank/DDBJ databases">
        <authorList>
            <person name="Pira H."/>
            <person name="Risdian C."/>
            <person name="Wink J."/>
        </authorList>
    </citation>
    <scope>NUCLEOTIDE SEQUENCE [LARGE SCALE GENOMIC DNA]</scope>
    <source>
        <strain evidence="3 4">DSM 107782</strain>
    </source>
</reference>
<keyword evidence="4" id="KW-1185">Reference proteome</keyword>
<dbReference type="Proteomes" id="UP000824621">
    <property type="component" value="Unassembled WGS sequence"/>
</dbReference>
<dbReference type="PANTHER" id="PTHR21600:SF87">
    <property type="entry name" value="RNA PSEUDOURIDYLATE SYNTHASE DOMAIN-CONTAINING PROTEIN 1"/>
    <property type="match status" value="1"/>
</dbReference>
<protein>
    <submittedName>
        <fullName evidence="3">RNA pseudouridine synthase</fullName>
    </submittedName>
</protein>
<evidence type="ECO:0000259" key="2">
    <source>
        <dbReference type="Pfam" id="PF00849"/>
    </source>
</evidence>
<proteinExistence type="inferred from homology"/>
<dbReference type="EMBL" id="JAGSGB010000005">
    <property type="protein sequence ID" value="MBZ6380039.1"/>
    <property type="molecule type" value="Genomic_DNA"/>
</dbReference>
<name>A0ABS7WNQ8_9SPHN</name>
<accession>A0ABS7WNQ8</accession>